<dbReference type="Proteomes" id="UP001152320">
    <property type="component" value="Chromosome 21"/>
</dbReference>
<gene>
    <name evidence="1" type="ORF">HOLleu_39375</name>
</gene>
<keyword evidence="2" id="KW-1185">Reference proteome</keyword>
<dbReference type="EMBL" id="JAIZAY010000021">
    <property type="protein sequence ID" value="KAJ8022009.1"/>
    <property type="molecule type" value="Genomic_DNA"/>
</dbReference>
<evidence type="ECO:0000313" key="1">
    <source>
        <dbReference type="EMBL" id="KAJ8022009.1"/>
    </source>
</evidence>
<proteinExistence type="predicted"/>
<sequence>MSFSESWQKDTDRDDHVAIDEFKLLRCDRILQNTEKTCGGGLCVYINEKWCHPNNEVLKDHSCSPNLEVLTVSMRPYYLPGEFSHVVFCAVYIPDGSVAKVGSQNCVLLYII</sequence>
<protein>
    <submittedName>
        <fullName evidence="1">Uncharacterized protein</fullName>
    </submittedName>
</protein>
<dbReference type="AlphaFoldDB" id="A0A9Q1BEA7"/>
<comment type="caution">
    <text evidence="1">The sequence shown here is derived from an EMBL/GenBank/DDBJ whole genome shotgun (WGS) entry which is preliminary data.</text>
</comment>
<reference evidence="1" key="1">
    <citation type="submission" date="2021-10" db="EMBL/GenBank/DDBJ databases">
        <title>Tropical sea cucumber genome reveals ecological adaptation and Cuvierian tubules defense mechanism.</title>
        <authorList>
            <person name="Chen T."/>
        </authorList>
    </citation>
    <scope>NUCLEOTIDE SEQUENCE</scope>
    <source>
        <strain evidence="1">Nanhai2018</strain>
        <tissue evidence="1">Muscle</tissue>
    </source>
</reference>
<evidence type="ECO:0000313" key="2">
    <source>
        <dbReference type="Proteomes" id="UP001152320"/>
    </source>
</evidence>
<accession>A0A9Q1BEA7</accession>
<organism evidence="1 2">
    <name type="scientific">Holothuria leucospilota</name>
    <name type="common">Black long sea cucumber</name>
    <name type="synonym">Mertensiothuria leucospilota</name>
    <dbReference type="NCBI Taxonomy" id="206669"/>
    <lineage>
        <taxon>Eukaryota</taxon>
        <taxon>Metazoa</taxon>
        <taxon>Echinodermata</taxon>
        <taxon>Eleutherozoa</taxon>
        <taxon>Echinozoa</taxon>
        <taxon>Holothuroidea</taxon>
        <taxon>Aspidochirotacea</taxon>
        <taxon>Aspidochirotida</taxon>
        <taxon>Holothuriidae</taxon>
        <taxon>Holothuria</taxon>
    </lineage>
</organism>
<dbReference type="OrthoDB" id="8946425at2759"/>
<name>A0A9Q1BEA7_HOLLE</name>